<feature type="non-terminal residue" evidence="12">
    <location>
        <position position="1"/>
    </location>
</feature>
<organism evidence="12 13">
    <name type="scientific">Eiseniibacteriota bacterium</name>
    <dbReference type="NCBI Taxonomy" id="2212470"/>
    <lineage>
        <taxon>Bacteria</taxon>
        <taxon>Candidatus Eiseniibacteriota</taxon>
    </lineage>
</organism>
<dbReference type="Proteomes" id="UP000748308">
    <property type="component" value="Unassembled WGS sequence"/>
</dbReference>
<evidence type="ECO:0000256" key="3">
    <source>
        <dbReference type="ARBA" id="ARBA00022741"/>
    </source>
</evidence>
<dbReference type="PANTHER" id="PTHR11766">
    <property type="entry name" value="TYROSYL-TRNA SYNTHETASE"/>
    <property type="match status" value="1"/>
</dbReference>
<dbReference type="SUPFAM" id="SSF52374">
    <property type="entry name" value="Nucleotidylyl transferase"/>
    <property type="match status" value="1"/>
</dbReference>
<dbReference type="SUPFAM" id="SSF55174">
    <property type="entry name" value="Alpha-L RNA-binding motif"/>
    <property type="match status" value="1"/>
</dbReference>
<keyword evidence="4 10" id="KW-0067">ATP-binding</keyword>
<protein>
    <recommendedName>
        <fullName evidence="1 8">Tyrosine--tRNA ligase</fullName>
        <ecNumber evidence="1 8">6.1.1.1</ecNumber>
    </recommendedName>
</protein>
<dbReference type="GO" id="GO:0003723">
    <property type="term" value="F:RNA binding"/>
    <property type="evidence" value="ECO:0007669"/>
    <property type="project" value="UniProtKB-KW"/>
</dbReference>
<dbReference type="InterPro" id="IPR024088">
    <property type="entry name" value="Tyr-tRNA-ligase_bac-type"/>
</dbReference>
<dbReference type="PROSITE" id="PS50889">
    <property type="entry name" value="S4"/>
    <property type="match status" value="1"/>
</dbReference>
<dbReference type="Gene3D" id="3.40.50.620">
    <property type="entry name" value="HUPs"/>
    <property type="match status" value="1"/>
</dbReference>
<evidence type="ECO:0000313" key="12">
    <source>
        <dbReference type="EMBL" id="MBM3318790.1"/>
    </source>
</evidence>
<keyword evidence="2 10" id="KW-0436">Ligase</keyword>
<dbReference type="InterPro" id="IPR036986">
    <property type="entry name" value="S4_RNA-bd_sf"/>
</dbReference>
<comment type="similarity">
    <text evidence="10">Belongs to the class-I aminoacyl-tRNA synthetase family.</text>
</comment>
<dbReference type="GO" id="GO:0004831">
    <property type="term" value="F:tyrosine-tRNA ligase activity"/>
    <property type="evidence" value="ECO:0007669"/>
    <property type="project" value="UniProtKB-UniRule"/>
</dbReference>
<dbReference type="GO" id="GO:0005829">
    <property type="term" value="C:cytosol"/>
    <property type="evidence" value="ECO:0007669"/>
    <property type="project" value="TreeGrafter"/>
</dbReference>
<comment type="catalytic activity">
    <reaction evidence="7">
        <text>tRNA(Tyr) + L-tyrosine + ATP = L-tyrosyl-tRNA(Tyr) + AMP + diphosphate + H(+)</text>
        <dbReference type="Rhea" id="RHEA:10220"/>
        <dbReference type="Rhea" id="RHEA-COMP:9706"/>
        <dbReference type="Rhea" id="RHEA-COMP:9707"/>
        <dbReference type="ChEBI" id="CHEBI:15378"/>
        <dbReference type="ChEBI" id="CHEBI:30616"/>
        <dbReference type="ChEBI" id="CHEBI:33019"/>
        <dbReference type="ChEBI" id="CHEBI:58315"/>
        <dbReference type="ChEBI" id="CHEBI:78442"/>
        <dbReference type="ChEBI" id="CHEBI:78536"/>
        <dbReference type="ChEBI" id="CHEBI:456215"/>
        <dbReference type="EC" id="6.1.1.1"/>
    </reaction>
</comment>
<evidence type="ECO:0000256" key="2">
    <source>
        <dbReference type="ARBA" id="ARBA00022598"/>
    </source>
</evidence>
<keyword evidence="9" id="KW-0694">RNA-binding</keyword>
<evidence type="ECO:0000259" key="11">
    <source>
        <dbReference type="Pfam" id="PF01479"/>
    </source>
</evidence>
<dbReference type="CDD" id="cd00165">
    <property type="entry name" value="S4"/>
    <property type="match status" value="1"/>
</dbReference>
<evidence type="ECO:0000256" key="7">
    <source>
        <dbReference type="ARBA" id="ARBA00048248"/>
    </source>
</evidence>
<dbReference type="Pfam" id="PF00579">
    <property type="entry name" value="tRNA-synt_1b"/>
    <property type="match status" value="1"/>
</dbReference>
<evidence type="ECO:0000313" key="13">
    <source>
        <dbReference type="Proteomes" id="UP000748308"/>
    </source>
</evidence>
<comment type="caution">
    <text evidence="12">The sequence shown here is derived from an EMBL/GenBank/DDBJ whole genome shotgun (WGS) entry which is preliminary data.</text>
</comment>
<dbReference type="GO" id="GO:0005524">
    <property type="term" value="F:ATP binding"/>
    <property type="evidence" value="ECO:0007669"/>
    <property type="project" value="UniProtKB-KW"/>
</dbReference>
<dbReference type="AlphaFoldDB" id="A0A937XBJ9"/>
<dbReference type="Pfam" id="PF01479">
    <property type="entry name" value="S4"/>
    <property type="match status" value="1"/>
</dbReference>
<dbReference type="GO" id="GO:0006437">
    <property type="term" value="P:tyrosyl-tRNA aminoacylation"/>
    <property type="evidence" value="ECO:0007669"/>
    <property type="project" value="UniProtKB-UniRule"/>
</dbReference>
<proteinExistence type="inferred from homology"/>
<dbReference type="NCBIfam" id="TIGR00234">
    <property type="entry name" value="tyrS"/>
    <property type="match status" value="1"/>
</dbReference>
<dbReference type="PRINTS" id="PR01040">
    <property type="entry name" value="TRNASYNTHTYR"/>
</dbReference>
<keyword evidence="3 10" id="KW-0547">Nucleotide-binding</keyword>
<dbReference type="Gene3D" id="1.10.240.10">
    <property type="entry name" value="Tyrosyl-Transfer RNA Synthetase"/>
    <property type="match status" value="1"/>
</dbReference>
<dbReference type="InterPro" id="IPR002307">
    <property type="entry name" value="Tyr-tRNA-ligase"/>
</dbReference>
<feature type="domain" description="RNA-binding S4" evidence="11">
    <location>
        <begin position="249"/>
        <end position="283"/>
    </location>
</feature>
<keyword evidence="5 10" id="KW-0648">Protein biosynthesis</keyword>
<reference evidence="12" key="1">
    <citation type="submission" date="2019-03" db="EMBL/GenBank/DDBJ databases">
        <title>Lake Tanganyika Metagenome-Assembled Genomes (MAGs).</title>
        <authorList>
            <person name="Tran P."/>
        </authorList>
    </citation>
    <scope>NUCLEOTIDE SEQUENCE</scope>
    <source>
        <strain evidence="12">M_DeepCast_400m_m2_100</strain>
    </source>
</reference>
<name>A0A937XBJ9_UNCEI</name>
<evidence type="ECO:0000256" key="4">
    <source>
        <dbReference type="ARBA" id="ARBA00022840"/>
    </source>
</evidence>
<dbReference type="EC" id="6.1.1.1" evidence="1 8"/>
<sequence length="307" mass="34364">FKHEEVLELARTYTDQAFRVLDPQRTEVRYNGEWLAKLSFADLIELASIFPMKQIIARRDFQSRMERGESLRFHEALYALMQGYDAYALKCDAQVGAYDQHFNMLAGRAIQEHFGGAPHVMITNPIIIGTDGRKMSKSYGNTINIDDEPFDMYGKAMRIADEHVREYLELASSFSGAEIDALAEELRGGGNPMAVKKLLARNLVEQYHGEASAAEAEARFRQVVQDKEAPDEVPEVRVPEGLRGALWVDLLAALSLVKSKGEARRLIGQGGFYVEQTPVDDPAATADLPAAGALVRLGKRRYYRLLP</sequence>
<evidence type="ECO:0000256" key="6">
    <source>
        <dbReference type="ARBA" id="ARBA00023146"/>
    </source>
</evidence>
<keyword evidence="6 10" id="KW-0030">Aminoacyl-tRNA synthetase</keyword>
<accession>A0A937XBJ9</accession>
<dbReference type="InterPro" id="IPR002305">
    <property type="entry name" value="aa-tRNA-synth_Ic"/>
</dbReference>
<evidence type="ECO:0000256" key="10">
    <source>
        <dbReference type="RuleBase" id="RU363036"/>
    </source>
</evidence>
<gene>
    <name evidence="12" type="primary">tyrS</name>
    <name evidence="12" type="ORF">FJY75_13155</name>
</gene>
<dbReference type="InterPro" id="IPR002942">
    <property type="entry name" value="S4_RNA-bd"/>
</dbReference>
<evidence type="ECO:0000256" key="8">
    <source>
        <dbReference type="NCBIfam" id="TIGR00234"/>
    </source>
</evidence>
<evidence type="ECO:0000256" key="1">
    <source>
        <dbReference type="ARBA" id="ARBA00013160"/>
    </source>
</evidence>
<dbReference type="EMBL" id="VGIY01000488">
    <property type="protein sequence ID" value="MBM3318790.1"/>
    <property type="molecule type" value="Genomic_DNA"/>
</dbReference>
<dbReference type="PANTHER" id="PTHR11766:SF1">
    <property type="entry name" value="TYROSINE--TRNA LIGASE"/>
    <property type="match status" value="1"/>
</dbReference>
<evidence type="ECO:0000256" key="9">
    <source>
        <dbReference type="PROSITE-ProRule" id="PRU00182"/>
    </source>
</evidence>
<dbReference type="Gene3D" id="3.10.290.10">
    <property type="entry name" value="RNA-binding S4 domain"/>
    <property type="match status" value="1"/>
</dbReference>
<dbReference type="InterPro" id="IPR014729">
    <property type="entry name" value="Rossmann-like_a/b/a_fold"/>
</dbReference>
<evidence type="ECO:0000256" key="5">
    <source>
        <dbReference type="ARBA" id="ARBA00022917"/>
    </source>
</evidence>